<name>A0AAD1WT71_PELCU</name>
<keyword evidence="3" id="KW-1185">Reference proteome</keyword>
<feature type="coiled-coil region" evidence="1">
    <location>
        <begin position="45"/>
        <end position="72"/>
    </location>
</feature>
<dbReference type="EMBL" id="OW240922">
    <property type="protein sequence ID" value="CAH2321296.1"/>
    <property type="molecule type" value="Genomic_DNA"/>
</dbReference>
<gene>
    <name evidence="2" type="ORF">PECUL_23A057543</name>
</gene>
<keyword evidence="1" id="KW-0175">Coiled coil</keyword>
<proteinExistence type="predicted"/>
<evidence type="ECO:0000313" key="3">
    <source>
        <dbReference type="Proteomes" id="UP001295444"/>
    </source>
</evidence>
<reference evidence="2" key="1">
    <citation type="submission" date="2022-03" db="EMBL/GenBank/DDBJ databases">
        <authorList>
            <person name="Alioto T."/>
            <person name="Alioto T."/>
            <person name="Gomez Garrido J."/>
        </authorList>
    </citation>
    <scope>NUCLEOTIDE SEQUENCE</scope>
</reference>
<accession>A0AAD1WT71</accession>
<evidence type="ECO:0000256" key="1">
    <source>
        <dbReference type="SAM" id="Coils"/>
    </source>
</evidence>
<organism evidence="2 3">
    <name type="scientific">Pelobates cultripes</name>
    <name type="common">Western spadefoot toad</name>
    <dbReference type="NCBI Taxonomy" id="61616"/>
    <lineage>
        <taxon>Eukaryota</taxon>
        <taxon>Metazoa</taxon>
        <taxon>Chordata</taxon>
        <taxon>Craniata</taxon>
        <taxon>Vertebrata</taxon>
        <taxon>Euteleostomi</taxon>
        <taxon>Amphibia</taxon>
        <taxon>Batrachia</taxon>
        <taxon>Anura</taxon>
        <taxon>Pelobatoidea</taxon>
        <taxon>Pelobatidae</taxon>
        <taxon>Pelobates</taxon>
    </lineage>
</organism>
<dbReference type="AlphaFoldDB" id="A0AAD1WT71"/>
<evidence type="ECO:0000313" key="2">
    <source>
        <dbReference type="EMBL" id="CAH2321296.1"/>
    </source>
</evidence>
<sequence>MLQELCTSMKADFQMAVSDIRKDMLEVGTHVNALEKKTDNLFLANDAIAEKIQKMEADNKRLLEKVADLEDCSCRNNIRVHRVPETITHEELPFYF</sequence>
<dbReference type="Proteomes" id="UP001295444">
    <property type="component" value="Chromosome 11"/>
</dbReference>
<protein>
    <submittedName>
        <fullName evidence="2">Uncharacterized protein</fullName>
    </submittedName>
</protein>